<dbReference type="PANTHER" id="PTHR13428:SF12">
    <property type="entry name" value="INNER NUCLEAR MEMBRANE PROTEIN MAN1"/>
    <property type="match status" value="1"/>
</dbReference>
<feature type="transmembrane region" description="Helical" evidence="7">
    <location>
        <begin position="560"/>
        <end position="581"/>
    </location>
</feature>
<feature type="region of interest" description="Disordered" evidence="6">
    <location>
        <begin position="191"/>
        <end position="213"/>
    </location>
</feature>
<evidence type="ECO:0000256" key="5">
    <source>
        <dbReference type="ARBA" id="ARBA00023242"/>
    </source>
</evidence>
<dbReference type="SUPFAM" id="SSF63451">
    <property type="entry name" value="LEM domain"/>
    <property type="match status" value="1"/>
</dbReference>
<evidence type="ECO:0000256" key="6">
    <source>
        <dbReference type="SAM" id="MobiDB-lite"/>
    </source>
</evidence>
<dbReference type="GO" id="GO:0030514">
    <property type="term" value="P:negative regulation of BMP signaling pathway"/>
    <property type="evidence" value="ECO:0007669"/>
    <property type="project" value="TreeGrafter"/>
</dbReference>
<feature type="compositionally biased region" description="Acidic residues" evidence="6">
    <location>
        <begin position="835"/>
        <end position="856"/>
    </location>
</feature>
<evidence type="ECO:0000313" key="10">
    <source>
        <dbReference type="Proteomes" id="UP000682892"/>
    </source>
</evidence>
<dbReference type="GO" id="GO:0006998">
    <property type="term" value="P:nuclear envelope organization"/>
    <property type="evidence" value="ECO:0007669"/>
    <property type="project" value="TreeGrafter"/>
</dbReference>
<dbReference type="KEGG" id="aag:5570540"/>
<dbReference type="Gene3D" id="1.10.720.40">
    <property type="match status" value="1"/>
</dbReference>
<dbReference type="CDD" id="cd12934">
    <property type="entry name" value="LEM"/>
    <property type="match status" value="1"/>
</dbReference>
<evidence type="ECO:0000256" key="7">
    <source>
        <dbReference type="SAM" id="Phobius"/>
    </source>
</evidence>
<accession>A0A1S4EYP4</accession>
<feature type="region of interest" description="Disordered" evidence="6">
    <location>
        <begin position="808"/>
        <end position="856"/>
    </location>
</feature>
<feature type="compositionally biased region" description="Low complexity" evidence="6">
    <location>
        <begin position="81"/>
        <end position="97"/>
    </location>
</feature>
<dbReference type="Pfam" id="PF03020">
    <property type="entry name" value="LEM"/>
    <property type="match status" value="1"/>
</dbReference>
<evidence type="ECO:0000256" key="1">
    <source>
        <dbReference type="ARBA" id="ARBA00004473"/>
    </source>
</evidence>
<dbReference type="InterPro" id="IPR041885">
    <property type="entry name" value="MAN1_winged_helix_dom"/>
</dbReference>
<dbReference type="SUPFAM" id="SSF54928">
    <property type="entry name" value="RNA-binding domain, RBD"/>
    <property type="match status" value="1"/>
</dbReference>
<dbReference type="SMART" id="SM00540">
    <property type="entry name" value="LEM"/>
    <property type="match status" value="1"/>
</dbReference>
<dbReference type="InterPro" id="IPR003887">
    <property type="entry name" value="LEM_dom"/>
</dbReference>
<reference evidence="9" key="3">
    <citation type="submission" date="2012-09" db="EMBL/GenBank/DDBJ databases">
        <authorList>
            <consortium name="VectorBase"/>
        </authorList>
    </citation>
    <scope>NUCLEOTIDE SEQUENCE</scope>
    <source>
        <strain evidence="9">Liverpool</strain>
    </source>
</reference>
<dbReference type="FunFam" id="3.30.70.330:FF:000695">
    <property type="entry name" value="Blast:CCR4-NOT transcription complex subunit 11"/>
    <property type="match status" value="1"/>
</dbReference>
<dbReference type="Gene3D" id="1.10.10.1180">
    <property type="entry name" value="MAN1, winged-helix domain"/>
    <property type="match status" value="1"/>
</dbReference>
<dbReference type="PANTHER" id="PTHR13428">
    <property type="entry name" value="INNER NUCLEAR MEMBRANE PROTEIN MAN1 LEM DOMAIN CONTAINING PROTEIN"/>
    <property type="match status" value="1"/>
</dbReference>
<dbReference type="Proteomes" id="UP000682892">
    <property type="component" value="Unassembled WGS sequence"/>
</dbReference>
<dbReference type="InterPro" id="IPR052277">
    <property type="entry name" value="INM_ESCRT-Associated"/>
</dbReference>
<feature type="transmembrane region" description="Helical" evidence="7">
    <location>
        <begin position="384"/>
        <end position="408"/>
    </location>
</feature>
<feature type="compositionally biased region" description="Basic and acidic residues" evidence="6">
    <location>
        <begin position="48"/>
        <end position="57"/>
    </location>
</feature>
<proteinExistence type="predicted"/>
<evidence type="ECO:0000256" key="4">
    <source>
        <dbReference type="ARBA" id="ARBA00023136"/>
    </source>
</evidence>
<feature type="domain" description="LEM" evidence="8">
    <location>
        <begin position="5"/>
        <end position="49"/>
    </location>
</feature>
<dbReference type="CTD" id="37838"/>
<feature type="compositionally biased region" description="Low complexity" evidence="6">
    <location>
        <begin position="104"/>
        <end position="140"/>
    </location>
</feature>
<feature type="region of interest" description="Disordered" evidence="6">
    <location>
        <begin position="679"/>
        <end position="705"/>
    </location>
</feature>
<dbReference type="InterPro" id="IPR012677">
    <property type="entry name" value="Nucleotide-bd_a/b_plait_sf"/>
</dbReference>
<dbReference type="EMBL" id="CH477217">
    <property type="protein sequence ID" value="EAT47462.1"/>
    <property type="molecule type" value="Genomic_DNA"/>
</dbReference>
<keyword evidence="4 7" id="KW-0472">Membrane</keyword>
<dbReference type="OMA" id="PELPMQC"/>
<dbReference type="Gene3D" id="3.30.70.330">
    <property type="match status" value="1"/>
</dbReference>
<keyword evidence="3 7" id="KW-1133">Transmembrane helix</keyword>
<gene>
    <name evidence="9" type="ORF">AaeL_AAEL001416</name>
</gene>
<comment type="subcellular location">
    <subcellularLocation>
        <location evidence="1">Nucleus inner membrane</location>
        <topology evidence="1">Multi-pass membrane protein</topology>
    </subcellularLocation>
</comment>
<keyword evidence="5" id="KW-0539">Nucleus</keyword>
<evidence type="ECO:0000259" key="8">
    <source>
        <dbReference type="PROSITE" id="PS50954"/>
    </source>
</evidence>
<reference evidence="9" key="1">
    <citation type="submission" date="2005-10" db="EMBL/GenBank/DDBJ databases">
        <authorList>
            <person name="Loftus B.J."/>
            <person name="Nene V.M."/>
            <person name="Hannick L.I."/>
            <person name="Bidwell S."/>
            <person name="Haas B."/>
            <person name="Amedeo P."/>
            <person name="Orvis J."/>
            <person name="Wortman J.R."/>
            <person name="White O.R."/>
            <person name="Salzberg S."/>
            <person name="Shumway M."/>
            <person name="Koo H."/>
            <person name="Zhao Y."/>
            <person name="Holmes M."/>
            <person name="Miller J."/>
            <person name="Schatz M."/>
            <person name="Pop M."/>
            <person name="Pai G."/>
            <person name="Utterback T."/>
            <person name="Rogers Y.-H."/>
            <person name="Kravitz S."/>
            <person name="Fraser C.M."/>
        </authorList>
    </citation>
    <scope>NUCLEOTIDE SEQUENCE</scope>
    <source>
        <strain evidence="9">Liverpool</strain>
    </source>
</reference>
<reference evidence="9" key="2">
    <citation type="journal article" date="2007" name="Science">
        <title>Genome sequence of Aedes aegypti, a major arbovirus vector.</title>
        <authorList>
            <person name="Nene V."/>
            <person name="Wortman J.R."/>
            <person name="Lawson D."/>
            <person name="Haas B."/>
            <person name="Kodira C."/>
            <person name="Tu Z.J."/>
            <person name="Loftus B."/>
            <person name="Xi Z."/>
            <person name="Megy K."/>
            <person name="Grabherr M."/>
            <person name="Ren Q."/>
            <person name="Zdobnov E.M."/>
            <person name="Lobo N.F."/>
            <person name="Campbell K.S."/>
            <person name="Brown S.E."/>
            <person name="Bonaldo M.F."/>
            <person name="Zhu J."/>
            <person name="Sinkins S.P."/>
            <person name="Hogenkamp D.G."/>
            <person name="Amedeo P."/>
            <person name="Arensburger P."/>
            <person name="Atkinson P.W."/>
            <person name="Bidwell S."/>
            <person name="Biedler J."/>
            <person name="Birney E."/>
            <person name="Bruggner R.V."/>
            <person name="Costas J."/>
            <person name="Coy M.R."/>
            <person name="Crabtree J."/>
            <person name="Crawford M."/>
            <person name="Debruyn B."/>
            <person name="Decaprio D."/>
            <person name="Eiglmeier K."/>
            <person name="Eisenstadt E."/>
            <person name="El-Dorry H."/>
            <person name="Gelbart W.M."/>
            <person name="Gomes S.L."/>
            <person name="Hammond M."/>
            <person name="Hannick L.I."/>
            <person name="Hogan J.R."/>
            <person name="Holmes M.H."/>
            <person name="Jaffe D."/>
            <person name="Johnston J.S."/>
            <person name="Kennedy R.C."/>
            <person name="Koo H."/>
            <person name="Kravitz S."/>
            <person name="Kriventseva E.V."/>
            <person name="Kulp D."/>
            <person name="Labutti K."/>
            <person name="Lee E."/>
            <person name="Li S."/>
            <person name="Lovin D.D."/>
            <person name="Mao C."/>
            <person name="Mauceli E."/>
            <person name="Menck C.F."/>
            <person name="Miller J.R."/>
            <person name="Montgomery P."/>
            <person name="Mori A."/>
            <person name="Nascimento A.L."/>
            <person name="Naveira H.F."/>
            <person name="Nusbaum C."/>
            <person name="O'leary S."/>
            <person name="Orvis J."/>
            <person name="Pertea M."/>
            <person name="Quesneville H."/>
            <person name="Reidenbach K.R."/>
            <person name="Rogers Y.H."/>
            <person name="Roth C.W."/>
            <person name="Schneider J.R."/>
            <person name="Schatz M."/>
            <person name="Shumway M."/>
            <person name="Stanke M."/>
            <person name="Stinson E.O."/>
            <person name="Tubio J.M."/>
            <person name="Vanzee J.P."/>
            <person name="Verjovski-Almeida S."/>
            <person name="Werner D."/>
            <person name="White O."/>
            <person name="Wyder S."/>
            <person name="Zeng Q."/>
            <person name="Zhao Q."/>
            <person name="Zhao Y."/>
            <person name="Hill C.A."/>
            <person name="Raikhel A.S."/>
            <person name="Soares M.B."/>
            <person name="Knudson D.L."/>
            <person name="Lee N.H."/>
            <person name="Galagan J."/>
            <person name="Salzberg S.L."/>
            <person name="Paulsen I.T."/>
            <person name="Dimopoulos G."/>
            <person name="Collins F.H."/>
            <person name="Birren B."/>
            <person name="Fraser-Liggett C.M."/>
            <person name="Severson D.W."/>
        </authorList>
    </citation>
    <scope>NUCLEOTIDE SEQUENCE [LARGE SCALE GENOMIC DNA]</scope>
    <source>
        <strain evidence="9">Liverpool</strain>
    </source>
</reference>
<dbReference type="GO" id="GO:0031490">
    <property type="term" value="F:chromatin DNA binding"/>
    <property type="evidence" value="ECO:0007669"/>
    <property type="project" value="TreeGrafter"/>
</dbReference>
<name>A0A1S4EYP4_AEDAE</name>
<dbReference type="PROSITE" id="PS50954">
    <property type="entry name" value="LEM"/>
    <property type="match status" value="1"/>
</dbReference>
<evidence type="ECO:0000256" key="3">
    <source>
        <dbReference type="ARBA" id="ARBA00022989"/>
    </source>
</evidence>
<dbReference type="InterPro" id="IPR011015">
    <property type="entry name" value="LEM/LEM-like_dom_sf"/>
</dbReference>
<evidence type="ECO:0000313" key="9">
    <source>
        <dbReference type="EMBL" id="EAT47462.1"/>
    </source>
</evidence>
<dbReference type="AlphaFoldDB" id="A0A1S4EYP4"/>
<feature type="compositionally biased region" description="Low complexity" evidence="6">
    <location>
        <begin position="812"/>
        <end position="823"/>
    </location>
</feature>
<protein>
    <submittedName>
        <fullName evidence="9">AAEL001416-PA</fullName>
    </submittedName>
</protein>
<dbReference type="OrthoDB" id="118234at2759"/>
<dbReference type="HOGENOM" id="CLU_011086_0_0_1"/>
<dbReference type="FunFam" id="1.10.720.40:FF:000001">
    <property type="entry name" value="LEM domain containing 2, isoform CRA_a"/>
    <property type="match status" value="1"/>
</dbReference>
<keyword evidence="2 7" id="KW-0812">Transmembrane</keyword>
<dbReference type="InterPro" id="IPR035979">
    <property type="entry name" value="RBD_domain_sf"/>
</dbReference>
<dbReference type="GO" id="GO:0005637">
    <property type="term" value="C:nuclear inner membrane"/>
    <property type="evidence" value="ECO:0007669"/>
    <property type="project" value="UniProtKB-SubCell"/>
</dbReference>
<feature type="region of interest" description="Disordered" evidence="6">
    <location>
        <begin position="48"/>
        <end position="147"/>
    </location>
</feature>
<evidence type="ECO:0000256" key="2">
    <source>
        <dbReference type="ARBA" id="ARBA00022692"/>
    </source>
</evidence>
<sequence length="856" mass="94687">MSSRMDNLDLLTDDELRHRLIQYGFQNLPITSNTRKLLIKKLRNHMENEKGKLRRETSFATRYSSGEESDGDKRSAKSGRRSTAAGAGASSSGTRSTMPPPAARPASRRNTTTISTTSSSPLRNNNNNSSSSASHNKSISPGSNRSSVYISPVIINDSEEEDYSGGLRTTSRVFGNQSPSVSTLFRRTTTAGAYSTPTRPSIAAPVSPLSTGPHPTATGYRATIGSATNAGLDLNSSTNSNGSASDFSEYTKRLLQLRGETVSHENYNNAIGNAIGSGISGAAAGGPSSSGGGSNLSLNHSGAPISGNHFRSRYSSYANRYGIGNHSGGDVSGISSANNNSGTFNENDIVTHAQPDPEPPQIPLRVAMGNLLSKLDEHYGFKQTFIPCALLCLFIAFLVFVAFMYMTISTDIASTLSSIDTRYDLCDGTIKDTNKCIAQSELESALDLLKIVGSELKSRVEHSKCVDSSVSYWMSANEVLKLAKEHSPNILIPQLTKHLHAMEYLIDRNPQWRINHCDQDGKEIDFIEVLRRRPTKSNYFAILKPKLPFTCMLYNKFHTFFVIIGVLGLVGIITYLVNYFLKFVLYVKQKRKNQVNVLISEIIQAVSQAANDPSDEGGVVIVNHLRDRLITPDNRKKLEWAWVEALQFLEQNESRIQFEVGNRGGEDFKMMRWIDTAPPPSTGRSVPGGAKKWQSPAFDNTNKIPDPPTPCLKIRQMFDKYEVNDPNLKTIVQDAILEKVGVRCKIYDIQLDRSTCCVYVRCATAKDAGIVHDEINGWWFDNRLVSIKFLRLERYLARFPRSSAGPVCLKPSNRNNSSMSQQQPAERPSTNPLERDDDEEEEEEEDDLELEQEPEC</sequence>
<organism evidence="9 10">
    <name type="scientific">Aedes aegypti</name>
    <name type="common">Yellowfever mosquito</name>
    <name type="synonym">Culex aegypti</name>
    <dbReference type="NCBI Taxonomy" id="7159"/>
    <lineage>
        <taxon>Eukaryota</taxon>
        <taxon>Metazoa</taxon>
        <taxon>Ecdysozoa</taxon>
        <taxon>Arthropoda</taxon>
        <taxon>Hexapoda</taxon>
        <taxon>Insecta</taxon>
        <taxon>Pterygota</taxon>
        <taxon>Neoptera</taxon>
        <taxon>Endopterygota</taxon>
        <taxon>Diptera</taxon>
        <taxon>Nematocera</taxon>
        <taxon>Culicoidea</taxon>
        <taxon>Culicidae</taxon>
        <taxon>Culicinae</taxon>
        <taxon>Aedini</taxon>
        <taxon>Aedes</taxon>
        <taxon>Stegomyia</taxon>
    </lineage>
</organism>